<dbReference type="PANTHER" id="PTHR35024">
    <property type="entry name" value="HYPOTHETICAL CYTOSOLIC PROTEIN"/>
    <property type="match status" value="1"/>
</dbReference>
<dbReference type="PANTHER" id="PTHR35024:SF4">
    <property type="entry name" value="POLYMER-FORMING CYTOSKELETAL PROTEIN"/>
    <property type="match status" value="1"/>
</dbReference>
<organism evidence="1">
    <name type="scientific">marine metagenome</name>
    <dbReference type="NCBI Taxonomy" id="408172"/>
    <lineage>
        <taxon>unclassified sequences</taxon>
        <taxon>metagenomes</taxon>
        <taxon>ecological metagenomes</taxon>
    </lineage>
</organism>
<name>A0A381PHM9_9ZZZZ</name>
<protein>
    <recommendedName>
        <fullName evidence="2">Polymer-forming cytoskeletal protein</fullName>
    </recommendedName>
</protein>
<dbReference type="Pfam" id="PF04519">
    <property type="entry name" value="Bactofilin"/>
    <property type="match status" value="1"/>
</dbReference>
<dbReference type="EMBL" id="UINC01000976">
    <property type="protein sequence ID" value="SUZ66134.1"/>
    <property type="molecule type" value="Genomic_DNA"/>
</dbReference>
<evidence type="ECO:0000313" key="1">
    <source>
        <dbReference type="EMBL" id="SUZ66134.1"/>
    </source>
</evidence>
<dbReference type="InterPro" id="IPR007607">
    <property type="entry name" value="BacA/B"/>
</dbReference>
<reference evidence="1" key="1">
    <citation type="submission" date="2018-05" db="EMBL/GenBank/DDBJ databases">
        <authorList>
            <person name="Lanie J.A."/>
            <person name="Ng W.-L."/>
            <person name="Kazmierczak K.M."/>
            <person name="Andrzejewski T.M."/>
            <person name="Davidsen T.M."/>
            <person name="Wayne K.J."/>
            <person name="Tettelin H."/>
            <person name="Glass J.I."/>
            <person name="Rusch D."/>
            <person name="Podicherti R."/>
            <person name="Tsui H.-C.T."/>
            <person name="Winkler M.E."/>
        </authorList>
    </citation>
    <scope>NUCLEOTIDE SEQUENCE</scope>
</reference>
<evidence type="ECO:0008006" key="2">
    <source>
        <dbReference type="Google" id="ProtNLM"/>
    </source>
</evidence>
<gene>
    <name evidence="1" type="ORF">METZ01_LOCUS18988</name>
</gene>
<proteinExistence type="predicted"/>
<accession>A0A381PHM9</accession>
<sequence>MSNQNTATSKGLGFLGEDLFVEGTIHAEKKMVVGGTVNGSVSGDQEIVVTETGNINGKLEGSTVLVAGKVAGDLLAHKRLEVIASATITGEVQVPSGQLLIHEGAQLEAQCGTLFKELPQKQATS</sequence>
<dbReference type="AlphaFoldDB" id="A0A381PHM9"/>